<keyword evidence="4" id="KW-1185">Reference proteome</keyword>
<evidence type="ECO:0000256" key="1">
    <source>
        <dbReference type="SAM" id="Coils"/>
    </source>
</evidence>
<reference evidence="3 4" key="1">
    <citation type="submission" date="2019-11" db="EMBL/GenBank/DDBJ databases">
        <title>Genome analysis of Rhizobacterium cereale a novel genus and species isolated from maize roots in North Spain.</title>
        <authorList>
            <person name="Menendez E."/>
            <person name="Flores-Felix J.D."/>
            <person name="Ramirez-Bahena M.-H."/>
            <person name="Igual J.M."/>
            <person name="Garcia-Fraile P."/>
            <person name="Peix A."/>
            <person name="Velazquez E."/>
        </authorList>
    </citation>
    <scope>NUCLEOTIDE SEQUENCE [LARGE SCALE GENOMIC DNA]</scope>
    <source>
        <strain evidence="3 4">RZME27</strain>
    </source>
</reference>
<name>A0A6A8A9X0_9HYPH</name>
<dbReference type="EMBL" id="WIXI01000041">
    <property type="protein sequence ID" value="MQY46420.1"/>
    <property type="molecule type" value="Genomic_DNA"/>
</dbReference>
<dbReference type="Proteomes" id="UP000435138">
    <property type="component" value="Unassembled WGS sequence"/>
</dbReference>
<feature type="region of interest" description="Disordered" evidence="2">
    <location>
        <begin position="1"/>
        <end position="41"/>
    </location>
</feature>
<dbReference type="AlphaFoldDB" id="A0A6A8A9X0"/>
<feature type="coiled-coil region" evidence="1">
    <location>
        <begin position="157"/>
        <end position="199"/>
    </location>
</feature>
<accession>A0A6A8A9X0</accession>
<evidence type="ECO:0000313" key="3">
    <source>
        <dbReference type="EMBL" id="MQY46420.1"/>
    </source>
</evidence>
<gene>
    <name evidence="3" type="ORF">GAO09_10220</name>
</gene>
<protein>
    <submittedName>
        <fullName evidence="3">Uncharacterized protein</fullName>
    </submittedName>
</protein>
<evidence type="ECO:0000313" key="4">
    <source>
        <dbReference type="Proteomes" id="UP000435138"/>
    </source>
</evidence>
<sequence>MRTPWKMLADLVSGKSSKDETEAAPQPDVDKAKPAATGANKTVADADTALALVENTVDTLSEPVIAPEPETINSQPSVVDTKTATVTTPVDRPLATEEKPVSVASSATRAKSNEPVVSPRVEEAAVPVKAKRFAATRQKREIAVSAEEPAQTAKPVLKSATDEMADLDREIEELRKQLAEKLKLQNAHLRKLIDRYESR</sequence>
<keyword evidence="1" id="KW-0175">Coiled coil</keyword>
<feature type="region of interest" description="Disordered" evidence="2">
    <location>
        <begin position="61"/>
        <end position="120"/>
    </location>
</feature>
<comment type="caution">
    <text evidence="3">The sequence shown here is derived from an EMBL/GenBank/DDBJ whole genome shotgun (WGS) entry which is preliminary data.</text>
</comment>
<evidence type="ECO:0000256" key="2">
    <source>
        <dbReference type="SAM" id="MobiDB-lite"/>
    </source>
</evidence>
<organism evidence="3 4">
    <name type="scientific">Endobacterium cereale</name>
    <dbReference type="NCBI Taxonomy" id="2663029"/>
    <lineage>
        <taxon>Bacteria</taxon>
        <taxon>Pseudomonadati</taxon>
        <taxon>Pseudomonadota</taxon>
        <taxon>Alphaproteobacteria</taxon>
        <taxon>Hyphomicrobiales</taxon>
        <taxon>Rhizobiaceae</taxon>
        <taxon>Endobacterium</taxon>
    </lineage>
</organism>
<dbReference type="RefSeq" id="WP_153353918.1">
    <property type="nucleotide sequence ID" value="NZ_JAYKOO010000006.1"/>
</dbReference>
<proteinExistence type="predicted"/>
<feature type="compositionally biased region" description="Polar residues" evidence="2">
    <location>
        <begin position="71"/>
        <end position="88"/>
    </location>
</feature>